<dbReference type="Proteomes" id="UP000010408">
    <property type="component" value="Unassembled WGS sequence"/>
</dbReference>
<protein>
    <recommendedName>
        <fullName evidence="3">F5/8 type C domain protein</fullName>
    </recommendedName>
</protein>
<dbReference type="RefSeq" id="WP_005467583.1">
    <property type="nucleotide sequence ID" value="NZ_KB291032.1"/>
</dbReference>
<evidence type="ECO:0000313" key="2">
    <source>
        <dbReference type="Proteomes" id="UP000010408"/>
    </source>
</evidence>
<dbReference type="AlphaFoldDB" id="L1NAB8"/>
<accession>L1NAB8</accession>
<evidence type="ECO:0000313" key="1">
    <source>
        <dbReference type="EMBL" id="EKY00152.1"/>
    </source>
</evidence>
<organism evidence="1 2">
    <name type="scientific">Porphyromonas catoniae F0037</name>
    <dbReference type="NCBI Taxonomy" id="1127696"/>
    <lineage>
        <taxon>Bacteria</taxon>
        <taxon>Pseudomonadati</taxon>
        <taxon>Bacteroidota</taxon>
        <taxon>Bacteroidia</taxon>
        <taxon>Bacteroidales</taxon>
        <taxon>Porphyromonadaceae</taxon>
        <taxon>Porphyromonas</taxon>
    </lineage>
</organism>
<dbReference type="PATRIC" id="fig|1127696.3.peg.1336"/>
<dbReference type="eggNOG" id="ENOG502ZCZS">
    <property type="taxonomic scope" value="Bacteria"/>
</dbReference>
<gene>
    <name evidence="1" type="ORF">HMPREF9134_01482</name>
</gene>
<dbReference type="InterPro" id="IPR008979">
    <property type="entry name" value="Galactose-bd-like_sf"/>
</dbReference>
<proteinExistence type="predicted"/>
<dbReference type="STRING" id="1127696.HMPREF9134_01482"/>
<comment type="caution">
    <text evidence="1">The sequence shown here is derived from an EMBL/GenBank/DDBJ whole genome shotgun (WGS) entry which is preliminary data.</text>
</comment>
<name>L1NAB8_9PORP</name>
<dbReference type="PROSITE" id="PS51257">
    <property type="entry name" value="PROKAR_LIPOPROTEIN"/>
    <property type="match status" value="1"/>
</dbReference>
<reference evidence="1 2" key="1">
    <citation type="submission" date="2012-05" db="EMBL/GenBank/DDBJ databases">
        <authorList>
            <person name="Weinstock G."/>
            <person name="Sodergren E."/>
            <person name="Lobos E.A."/>
            <person name="Fulton L."/>
            <person name="Fulton R."/>
            <person name="Courtney L."/>
            <person name="Fronick C."/>
            <person name="O'Laughlin M."/>
            <person name="Godfrey J."/>
            <person name="Wilson R.M."/>
            <person name="Miner T."/>
            <person name="Farmer C."/>
            <person name="Delehaunty K."/>
            <person name="Cordes M."/>
            <person name="Minx P."/>
            <person name="Tomlinson C."/>
            <person name="Chen J."/>
            <person name="Wollam A."/>
            <person name="Pepin K.H."/>
            <person name="Bhonagiri V."/>
            <person name="Zhang X."/>
            <person name="Suruliraj S."/>
            <person name="Warren W."/>
            <person name="Mitreva M."/>
            <person name="Mardis E.R."/>
            <person name="Wilson R.K."/>
        </authorList>
    </citation>
    <scope>NUCLEOTIDE SEQUENCE [LARGE SCALE GENOMIC DNA]</scope>
    <source>
        <strain evidence="1 2">F0037</strain>
    </source>
</reference>
<dbReference type="SUPFAM" id="SSF49785">
    <property type="entry name" value="Galactose-binding domain-like"/>
    <property type="match status" value="1"/>
</dbReference>
<dbReference type="Gene3D" id="2.60.120.260">
    <property type="entry name" value="Galactose-binding domain-like"/>
    <property type="match status" value="1"/>
</dbReference>
<sequence length="302" mass="33120">MNKIFIALMLGSLALVSSCKKEDLGPKPTDLDQASITAEPGPGSILLKWSIPQGADYRYVRVSYINPATNKPAMRLASIHSDTLRVDGLLARYGTIEFKICPIGEKGAEGTTHTISAQAKPLPKITKITDAAAEKLVLAAGADDLFVSDPESSEGPKAHLIDNNNGTFYHESWSGTKRPMPHYIVMKLPRTVKAFHFFMKARNNGNRSNPVEMGIYTSDSFDGNFDLEANKAVLVKSLTGLPDAQAADYTSPVMLADKAYTYVWFQIKKVYNNQAYAALAELHVFAHKTEVYDPETGETTNE</sequence>
<dbReference type="HOGENOM" id="CLU_079284_0_0_10"/>
<dbReference type="EMBL" id="AMEQ01000040">
    <property type="protein sequence ID" value="EKY00152.1"/>
    <property type="molecule type" value="Genomic_DNA"/>
</dbReference>
<evidence type="ECO:0008006" key="3">
    <source>
        <dbReference type="Google" id="ProtNLM"/>
    </source>
</evidence>